<evidence type="ECO:0000259" key="1">
    <source>
        <dbReference type="PROSITE" id="PS51819"/>
    </source>
</evidence>
<feature type="domain" description="VOC" evidence="1">
    <location>
        <begin position="6"/>
        <end position="47"/>
    </location>
</feature>
<sequence>MNALKGLHHVTAITSSAEKIYDFFTFVLGLRLLRLPRLKTQALNLTI</sequence>
<dbReference type="InterPro" id="IPR029068">
    <property type="entry name" value="Glyas_Bleomycin-R_OHBP_Dase"/>
</dbReference>
<name>A0ABT9VAS4_9BACL</name>
<dbReference type="SUPFAM" id="SSF54593">
    <property type="entry name" value="Glyoxalase/Bleomycin resistance protein/Dihydroxybiphenyl dioxygenase"/>
    <property type="match status" value="1"/>
</dbReference>
<dbReference type="Proteomes" id="UP001231362">
    <property type="component" value="Unassembled WGS sequence"/>
</dbReference>
<evidence type="ECO:0000313" key="2">
    <source>
        <dbReference type="EMBL" id="MDQ0158014.1"/>
    </source>
</evidence>
<dbReference type="PROSITE" id="PS51819">
    <property type="entry name" value="VOC"/>
    <property type="match status" value="1"/>
</dbReference>
<organism evidence="2 3">
    <name type="scientific">Anoxybacillus andreesenii</name>
    <dbReference type="NCBI Taxonomy" id="1325932"/>
    <lineage>
        <taxon>Bacteria</taxon>
        <taxon>Bacillati</taxon>
        <taxon>Bacillota</taxon>
        <taxon>Bacilli</taxon>
        <taxon>Bacillales</taxon>
        <taxon>Anoxybacillaceae</taxon>
        <taxon>Anoxybacillus</taxon>
    </lineage>
</organism>
<gene>
    <name evidence="2" type="ORF">J2S07_004403</name>
</gene>
<dbReference type="Gene3D" id="3.10.180.10">
    <property type="entry name" value="2,3-Dihydroxybiphenyl 1,2-Dioxygenase, domain 1"/>
    <property type="match status" value="1"/>
</dbReference>
<accession>A0ABT9VAS4</accession>
<reference evidence="2 3" key="1">
    <citation type="submission" date="2023-07" db="EMBL/GenBank/DDBJ databases">
        <title>Genomic Encyclopedia of Type Strains, Phase IV (KMG-IV): sequencing the most valuable type-strain genomes for metagenomic binning, comparative biology and taxonomic classification.</title>
        <authorList>
            <person name="Goeker M."/>
        </authorList>
    </citation>
    <scope>NUCLEOTIDE SEQUENCE [LARGE SCALE GENOMIC DNA]</scope>
    <source>
        <strain evidence="2 3">DSM 23948</strain>
    </source>
</reference>
<keyword evidence="3" id="KW-1185">Reference proteome</keyword>
<dbReference type="InterPro" id="IPR037523">
    <property type="entry name" value="VOC_core"/>
</dbReference>
<proteinExistence type="predicted"/>
<evidence type="ECO:0000313" key="3">
    <source>
        <dbReference type="Proteomes" id="UP001231362"/>
    </source>
</evidence>
<dbReference type="EMBL" id="JAUSTU010000059">
    <property type="protein sequence ID" value="MDQ0158014.1"/>
    <property type="molecule type" value="Genomic_DNA"/>
</dbReference>
<comment type="caution">
    <text evidence="2">The sequence shown here is derived from an EMBL/GenBank/DDBJ whole genome shotgun (WGS) entry which is preliminary data.</text>
</comment>
<protein>
    <submittedName>
        <fullName evidence="2">Catechol 2,3-dioxygenase-like lactoylglutathione lyase family enzyme</fullName>
    </submittedName>
</protein>